<evidence type="ECO:0000256" key="2">
    <source>
        <dbReference type="ARBA" id="ARBA00008349"/>
    </source>
</evidence>
<feature type="transmembrane region" description="Helical" evidence="9">
    <location>
        <begin position="122"/>
        <end position="141"/>
    </location>
</feature>
<reference evidence="10" key="1">
    <citation type="submission" date="2021-01" db="EMBL/GenBank/DDBJ databases">
        <title>Adiantum capillus-veneris genome.</title>
        <authorList>
            <person name="Fang Y."/>
            <person name="Liao Q."/>
        </authorList>
    </citation>
    <scope>NUCLEOTIDE SEQUENCE</scope>
    <source>
        <strain evidence="10">H3</strain>
        <tissue evidence="10">Leaf</tissue>
    </source>
</reference>
<gene>
    <name evidence="10" type="ORF">GOP47_0012375</name>
</gene>
<evidence type="ECO:0000256" key="3">
    <source>
        <dbReference type="ARBA" id="ARBA00022448"/>
    </source>
</evidence>
<dbReference type="EMBL" id="JABFUD020000012">
    <property type="protein sequence ID" value="KAI5072269.1"/>
    <property type="molecule type" value="Genomic_DNA"/>
</dbReference>
<evidence type="ECO:0000256" key="6">
    <source>
        <dbReference type="ARBA" id="ARBA00022989"/>
    </source>
</evidence>
<dbReference type="Proteomes" id="UP000886520">
    <property type="component" value="Chromosome 12"/>
</dbReference>
<dbReference type="InterPro" id="IPR013657">
    <property type="entry name" value="SCL35B1-4/HUT1"/>
</dbReference>
<feature type="region of interest" description="Disordered" evidence="8">
    <location>
        <begin position="338"/>
        <end position="388"/>
    </location>
</feature>
<comment type="subcellular location">
    <subcellularLocation>
        <location evidence="1">Membrane</location>
        <topology evidence="1">Multi-pass membrane protein</topology>
    </subcellularLocation>
</comment>
<dbReference type="PANTHER" id="PTHR10778:SF8">
    <property type="entry name" value="ADENOSINE 3'-PHOSPHO 5'-PHOSPHOSULFATE TRANSPORTER 2"/>
    <property type="match status" value="1"/>
</dbReference>
<feature type="transmembrane region" description="Helical" evidence="9">
    <location>
        <begin position="62"/>
        <end position="83"/>
    </location>
</feature>
<dbReference type="GO" id="GO:0015297">
    <property type="term" value="F:antiporter activity"/>
    <property type="evidence" value="ECO:0007669"/>
    <property type="project" value="UniProtKB-KW"/>
</dbReference>
<evidence type="ECO:0000313" key="10">
    <source>
        <dbReference type="EMBL" id="KAI5072269.1"/>
    </source>
</evidence>
<protein>
    <recommendedName>
        <fullName evidence="12">UDP-galactose/UDP-glucose transporter 2-like</fullName>
    </recommendedName>
</protein>
<feature type="transmembrane region" description="Helical" evidence="9">
    <location>
        <begin position="213"/>
        <end position="239"/>
    </location>
</feature>
<evidence type="ECO:0008006" key="12">
    <source>
        <dbReference type="Google" id="ProtNLM"/>
    </source>
</evidence>
<comment type="similarity">
    <text evidence="2">Belongs to the nucleotide-sugar transporter family. UDP-galactose:UMP antiporter (TC 2.A.7.11) subfamily.</text>
</comment>
<organism evidence="10 11">
    <name type="scientific">Adiantum capillus-veneris</name>
    <name type="common">Maidenhair fern</name>
    <dbReference type="NCBI Taxonomy" id="13818"/>
    <lineage>
        <taxon>Eukaryota</taxon>
        <taxon>Viridiplantae</taxon>
        <taxon>Streptophyta</taxon>
        <taxon>Embryophyta</taxon>
        <taxon>Tracheophyta</taxon>
        <taxon>Polypodiopsida</taxon>
        <taxon>Polypodiidae</taxon>
        <taxon>Polypodiales</taxon>
        <taxon>Pteridineae</taxon>
        <taxon>Pteridaceae</taxon>
        <taxon>Vittarioideae</taxon>
        <taxon>Adiantum</taxon>
    </lineage>
</organism>
<evidence type="ECO:0000256" key="9">
    <source>
        <dbReference type="SAM" id="Phobius"/>
    </source>
</evidence>
<feature type="transmembrane region" description="Helical" evidence="9">
    <location>
        <begin position="33"/>
        <end position="50"/>
    </location>
</feature>
<comment type="caution">
    <text evidence="10">The sequence shown here is derived from an EMBL/GenBank/DDBJ whole genome shotgun (WGS) entry which is preliminary data.</text>
</comment>
<dbReference type="GO" id="GO:0000139">
    <property type="term" value="C:Golgi membrane"/>
    <property type="evidence" value="ECO:0007669"/>
    <property type="project" value="TreeGrafter"/>
</dbReference>
<feature type="transmembrane region" description="Helical" evidence="9">
    <location>
        <begin position="245"/>
        <end position="271"/>
    </location>
</feature>
<accession>A0A9D4UR20</accession>
<keyword evidence="5 9" id="KW-0812">Transmembrane</keyword>
<dbReference type="SUPFAM" id="SSF103481">
    <property type="entry name" value="Multidrug resistance efflux transporter EmrE"/>
    <property type="match status" value="1"/>
</dbReference>
<evidence type="ECO:0000256" key="4">
    <source>
        <dbReference type="ARBA" id="ARBA00022449"/>
    </source>
</evidence>
<keyword evidence="11" id="KW-1185">Reference proteome</keyword>
<evidence type="ECO:0000256" key="5">
    <source>
        <dbReference type="ARBA" id="ARBA00022692"/>
    </source>
</evidence>
<keyword evidence="3" id="KW-0813">Transport</keyword>
<keyword evidence="7 9" id="KW-0472">Membrane</keyword>
<dbReference type="Pfam" id="PF08449">
    <property type="entry name" value="UAA"/>
    <property type="match status" value="1"/>
</dbReference>
<evidence type="ECO:0000313" key="11">
    <source>
        <dbReference type="Proteomes" id="UP000886520"/>
    </source>
</evidence>
<feature type="compositionally biased region" description="Polar residues" evidence="8">
    <location>
        <begin position="378"/>
        <end position="388"/>
    </location>
</feature>
<dbReference type="InterPro" id="IPR037185">
    <property type="entry name" value="EmrE-like"/>
</dbReference>
<evidence type="ECO:0000256" key="8">
    <source>
        <dbReference type="SAM" id="MobiDB-lite"/>
    </source>
</evidence>
<feature type="transmembrane region" description="Helical" evidence="9">
    <location>
        <begin position="173"/>
        <end position="193"/>
    </location>
</feature>
<dbReference type="OrthoDB" id="1601at2759"/>
<sequence length="388" mass="42758">MVKQTHADHHADTEKVSSLLGITLSGKPRWQQLLICGGGFFFGYMINGLCEEFVYNKLQFSYGWYFTFVQSFVYLGLIAWQGFRPKHIVNPWRTYVKLAGVLMGSHGLTKGSLMFLNYPAQIMFKSTKVLPVMIMGAFIPGLRRKYKLYEYISAIMLVTGLIAFTLADAQISPNFSVAGVVMVSGALVLDAFLGNLQEAIFTMNPATSQMEMLFCSTVVGIPFLVVPMVLTGEIFRAWIACSKSLYVYGVLVFEAMATFVGQLSVLSLIAIFGAATTAMVTTARKALTLLLSYLVFTKPFSGQHLTGLLLIFMGIILKMMPDPFEKPRQSSYALLPTTTNTTQTPMASNNAASKSLHETSNHNFTSTDPSKSHHTMESSHLTSSAISK</sequence>
<evidence type="ECO:0000256" key="7">
    <source>
        <dbReference type="ARBA" id="ARBA00023136"/>
    </source>
</evidence>
<dbReference type="GO" id="GO:0046964">
    <property type="term" value="F:3'-phosphoadenosine 5'-phosphosulfate transmembrane transporter activity"/>
    <property type="evidence" value="ECO:0007669"/>
    <property type="project" value="TreeGrafter"/>
</dbReference>
<evidence type="ECO:0000256" key="1">
    <source>
        <dbReference type="ARBA" id="ARBA00004141"/>
    </source>
</evidence>
<dbReference type="AlphaFoldDB" id="A0A9D4UR20"/>
<feature type="transmembrane region" description="Helical" evidence="9">
    <location>
        <begin position="148"/>
        <end position="167"/>
    </location>
</feature>
<proteinExistence type="inferred from homology"/>
<dbReference type="PANTHER" id="PTHR10778">
    <property type="entry name" value="SOLUTE CARRIER FAMILY 35 MEMBER B"/>
    <property type="match status" value="1"/>
</dbReference>
<keyword evidence="4" id="KW-0050">Antiport</keyword>
<name>A0A9D4UR20_ADICA</name>
<dbReference type="GO" id="GO:0005789">
    <property type="term" value="C:endoplasmic reticulum membrane"/>
    <property type="evidence" value="ECO:0007669"/>
    <property type="project" value="TreeGrafter"/>
</dbReference>
<keyword evidence="6 9" id="KW-1133">Transmembrane helix</keyword>